<dbReference type="EMBL" id="BAABGF010000051">
    <property type="protein sequence ID" value="GAA4294286.1"/>
    <property type="molecule type" value="Genomic_DNA"/>
</dbReference>
<gene>
    <name evidence="1" type="ORF">GCM10023161_43460</name>
</gene>
<keyword evidence="2" id="KW-1185">Reference proteome</keyword>
<dbReference type="Proteomes" id="UP001501417">
    <property type="component" value="Unassembled WGS sequence"/>
</dbReference>
<protein>
    <submittedName>
        <fullName evidence="1">Uncharacterized protein</fullName>
    </submittedName>
</protein>
<proteinExistence type="predicted"/>
<evidence type="ECO:0000313" key="1">
    <source>
        <dbReference type="EMBL" id="GAA4294286.1"/>
    </source>
</evidence>
<reference evidence="2" key="1">
    <citation type="journal article" date="2019" name="Int. J. Syst. Evol. Microbiol.">
        <title>The Global Catalogue of Microorganisms (GCM) 10K type strain sequencing project: providing services to taxonomists for standard genome sequencing and annotation.</title>
        <authorList>
            <consortium name="The Broad Institute Genomics Platform"/>
            <consortium name="The Broad Institute Genome Sequencing Center for Infectious Disease"/>
            <person name="Wu L."/>
            <person name="Ma J."/>
        </authorList>
    </citation>
    <scope>NUCLEOTIDE SEQUENCE [LARGE SCALE GENOMIC DNA]</scope>
    <source>
        <strain evidence="2">JCM 17782</strain>
    </source>
</reference>
<sequence length="112" mass="12231">MRLSSAWSDGDRLEQLRAVLPCDVRVIAKTHPLFGRLLPARSFKRWNGVLLLVVELPDRSPGTIRADATDVFGAGVVDGAVAVFDASGLRELHRLTQRLSSRGLRGLSVKAK</sequence>
<name>A0ABP8F3L6_9MYCO</name>
<evidence type="ECO:0000313" key="2">
    <source>
        <dbReference type="Proteomes" id="UP001501417"/>
    </source>
</evidence>
<organism evidence="1 2">
    <name type="scientific">Mycobacterium paraffinicum</name>
    <dbReference type="NCBI Taxonomy" id="53378"/>
    <lineage>
        <taxon>Bacteria</taxon>
        <taxon>Bacillati</taxon>
        <taxon>Actinomycetota</taxon>
        <taxon>Actinomycetes</taxon>
        <taxon>Mycobacteriales</taxon>
        <taxon>Mycobacteriaceae</taxon>
        <taxon>Mycobacterium</taxon>
    </lineage>
</organism>
<accession>A0ABP8F3L6</accession>
<comment type="caution">
    <text evidence="1">The sequence shown here is derived from an EMBL/GenBank/DDBJ whole genome shotgun (WGS) entry which is preliminary data.</text>
</comment>